<keyword evidence="2" id="KW-0547">Nucleotide-binding</keyword>
<feature type="compositionally biased region" description="Acidic residues" evidence="8">
    <location>
        <begin position="226"/>
        <end position="254"/>
    </location>
</feature>
<evidence type="ECO:0000256" key="2">
    <source>
        <dbReference type="ARBA" id="ARBA00022741"/>
    </source>
</evidence>
<evidence type="ECO:0000259" key="9">
    <source>
        <dbReference type="PROSITE" id="PS50097"/>
    </source>
</evidence>
<dbReference type="PANTHER" id="PTHR10606:SF44">
    <property type="entry name" value="6-PHOSPHOFRUCTO 2-KINASE_FRUCTOSE 2,6-BISPHOSPHATASE LONG FORM"/>
    <property type="match status" value="1"/>
</dbReference>
<evidence type="ECO:0000313" key="11">
    <source>
        <dbReference type="Proteomes" id="UP000318571"/>
    </source>
</evidence>
<name>A0A553NB77_TIGCA</name>
<dbReference type="Gene3D" id="3.30.160.60">
    <property type="entry name" value="Classic Zinc Finger"/>
    <property type="match status" value="1"/>
</dbReference>
<evidence type="ECO:0000256" key="7">
    <source>
        <dbReference type="PIRSR" id="PIRSR613078-3"/>
    </source>
</evidence>
<feature type="region of interest" description="Disordered" evidence="8">
    <location>
        <begin position="378"/>
        <end position="397"/>
    </location>
</feature>
<proteinExistence type="inferred from homology"/>
<dbReference type="EMBL" id="VCGU01000458">
    <property type="protein sequence ID" value="TRY62690.1"/>
    <property type="molecule type" value="Genomic_DNA"/>
</dbReference>
<dbReference type="InterPro" id="IPR000210">
    <property type="entry name" value="BTB/POZ_dom"/>
</dbReference>
<feature type="active site" description="Tele-phosphohistidine intermediate" evidence="5">
    <location>
        <position position="759"/>
    </location>
</feature>
<dbReference type="FunFam" id="3.40.50.1240:FF:000005">
    <property type="entry name" value="GpmB, Fructose-2,6-bisphosphatase"/>
    <property type="match status" value="1"/>
</dbReference>
<dbReference type="GO" id="GO:0006003">
    <property type="term" value="P:fructose 2,6-bisphosphate metabolic process"/>
    <property type="evidence" value="ECO:0007669"/>
    <property type="project" value="InterPro"/>
</dbReference>
<dbReference type="SUPFAM" id="SSF53254">
    <property type="entry name" value="Phosphoglycerate mutase-like"/>
    <property type="match status" value="1"/>
</dbReference>
<dbReference type="InterPro" id="IPR001345">
    <property type="entry name" value="PG/BPGM_mutase_AS"/>
</dbReference>
<dbReference type="SUPFAM" id="SSF54695">
    <property type="entry name" value="POZ domain"/>
    <property type="match status" value="1"/>
</dbReference>
<dbReference type="PROSITE" id="PS00175">
    <property type="entry name" value="PG_MUTASE"/>
    <property type="match status" value="1"/>
</dbReference>
<dbReference type="SUPFAM" id="SSF52540">
    <property type="entry name" value="P-loop containing nucleoside triphosphate hydrolases"/>
    <property type="match status" value="1"/>
</dbReference>
<dbReference type="STRING" id="6832.A0A553NB77"/>
<protein>
    <recommendedName>
        <fullName evidence="9">BTB domain-containing protein</fullName>
    </recommendedName>
</protein>
<evidence type="ECO:0000313" key="10">
    <source>
        <dbReference type="EMBL" id="TRY62690.1"/>
    </source>
</evidence>
<dbReference type="PANTHER" id="PTHR10606">
    <property type="entry name" value="6-PHOSPHOFRUCTO-2-KINASE/FRUCTOSE-2,6-BISPHOSPHATASE"/>
    <property type="match status" value="1"/>
</dbReference>
<dbReference type="FunFam" id="3.40.50.300:FF:000644">
    <property type="entry name" value="GpmB, Fructose-2,6-bisphosphatase"/>
    <property type="match status" value="1"/>
</dbReference>
<dbReference type="InterPro" id="IPR011333">
    <property type="entry name" value="SKP1/BTB/POZ_sf"/>
</dbReference>
<feature type="site" description="Transition state stabilizer" evidence="7">
    <location>
        <position position="893"/>
    </location>
</feature>
<sequence>MQVVITKNSHCQALPEDFSRNTRDSFVDFQAEQLFTNVRLHFPEGKPIEVHSMVLTAHSRVIQSWLRTQNTGCACMVDQERLTLPQLDLIFGGYRRQTVESLMEILYTGSTLIGAELLMELDRLCREFDIDAGQLETVEEPPEHDVISGDLLEPLETTYLDCGHHCDRRFPSVWALQKHMEECTIEIDLEPVLERDDTSRDPENETDPSYDRVFVEAQDDPLLVEDLTDDYDTELEEGEEEDIEEMEEEPDEEESVPRDHVEKKEAKNDLKAMASQANLSPKVVIEKLLTCYLCGQVAETIASLRLHLVRSHFADKIMRASASRIDGLTCIGCNGDRPFSGKIKLLTHLGLFHNVILKVVKKVDQPEIFMSDKLRKKQKRKKPHWPSKMIGRLPKRKKKKEVIVQSDTDIKKKRDALWKFFNDPPTDELRCHYCSKLFSDRYQLLEHFGLRHFWKDIRTTKPEPEKVKHCSICQLDFDSETNSIKHAATHHSEILRALVNDLPKSLNASTIRSCCQNNRGTSQRAYRRHACTHFKTEILAINGKGPGEQCHLCDRMMTSMAGVIDHVGTAQNMVINLGDYRRKYTNYANHNIFNNDNPEGLRIRNQVCEEGLQDAINYLENEGGEAVVFDATNTTRERRRLLHDTVVKKKGFKLFFVESVCDDETIIDSNIRSVKVTSPDYISFNADQVVEDFKERIKHYEAQYQTLDEELESELSFMKIFNAGEKVLVHKHEGHVESRIVYYLMNIKITPRTIYLTRHGESNYNLQQKLGGDPGLSPRGKDYAQKLGEYMNSLSIPNLLVWTSFMRRTHQTAKHVVGIHERWKTLNELDVGVCDGLTYEEVKGKYPDDFIARDKNKYRYRYPRGESYEDLVARLEPVIMELERHGSVLVVGHQAILRCILAYFEEIDEDELPYLEVPLHTIIKLEPRAYGCHVEFERLNVDCVSTHRPKPKVPGQLQDDIATQLDQIEIHHV</sequence>
<dbReference type="CDD" id="cd07067">
    <property type="entry name" value="HP_PGM_like"/>
    <property type="match status" value="1"/>
</dbReference>
<dbReference type="GO" id="GO:0004331">
    <property type="term" value="F:fructose-2,6-bisphosphate 2-phosphatase activity"/>
    <property type="evidence" value="ECO:0007669"/>
    <property type="project" value="TreeGrafter"/>
</dbReference>
<dbReference type="InterPro" id="IPR003094">
    <property type="entry name" value="6Pfruct_kin"/>
</dbReference>
<dbReference type="SMART" id="SM00855">
    <property type="entry name" value="PGAM"/>
    <property type="match status" value="1"/>
</dbReference>
<evidence type="ECO:0000256" key="3">
    <source>
        <dbReference type="ARBA" id="ARBA00022801"/>
    </source>
</evidence>
<dbReference type="PRINTS" id="PR00991">
    <property type="entry name" value="6PFRUCTKNASE"/>
</dbReference>
<evidence type="ECO:0000256" key="4">
    <source>
        <dbReference type="ARBA" id="ARBA00022840"/>
    </source>
</evidence>
<dbReference type="PROSITE" id="PS00028">
    <property type="entry name" value="ZINC_FINGER_C2H2_1"/>
    <property type="match status" value="2"/>
</dbReference>
<feature type="region of interest" description="Disordered" evidence="8">
    <location>
        <begin position="226"/>
        <end position="269"/>
    </location>
</feature>
<dbReference type="Gene3D" id="3.40.50.300">
    <property type="entry name" value="P-loop containing nucleotide triphosphate hydrolases"/>
    <property type="match status" value="1"/>
</dbReference>
<comment type="similarity">
    <text evidence="1">In the C-terminal section; belongs to the phosphoglycerate mutase family.</text>
</comment>
<dbReference type="InterPro" id="IPR029033">
    <property type="entry name" value="His_PPase_superfam"/>
</dbReference>
<feature type="binding site" evidence="6">
    <location>
        <begin position="758"/>
        <end position="765"/>
    </location>
    <ligand>
        <name>substrate</name>
    </ligand>
</feature>
<dbReference type="GO" id="GO:0006000">
    <property type="term" value="P:fructose metabolic process"/>
    <property type="evidence" value="ECO:0007669"/>
    <property type="project" value="InterPro"/>
</dbReference>
<dbReference type="GO" id="GO:0005829">
    <property type="term" value="C:cytosol"/>
    <property type="evidence" value="ECO:0007669"/>
    <property type="project" value="TreeGrafter"/>
</dbReference>
<dbReference type="Pfam" id="PF01591">
    <property type="entry name" value="6PF2K"/>
    <property type="match status" value="1"/>
</dbReference>
<dbReference type="AlphaFoldDB" id="A0A553NB77"/>
<dbReference type="Proteomes" id="UP000318571">
    <property type="component" value="Chromosome 10"/>
</dbReference>
<dbReference type="InterPro" id="IPR013087">
    <property type="entry name" value="Znf_C2H2_type"/>
</dbReference>
<evidence type="ECO:0000256" key="8">
    <source>
        <dbReference type="SAM" id="MobiDB-lite"/>
    </source>
</evidence>
<dbReference type="InterPro" id="IPR013079">
    <property type="entry name" value="6Phosfructo_kin"/>
</dbReference>
<dbReference type="Pfam" id="PF00300">
    <property type="entry name" value="His_Phos_1"/>
    <property type="match status" value="1"/>
</dbReference>
<feature type="active site" description="Proton donor/acceptor" evidence="5">
    <location>
        <position position="828"/>
    </location>
</feature>
<dbReference type="PROSITE" id="PS50097">
    <property type="entry name" value="BTB"/>
    <property type="match status" value="1"/>
</dbReference>
<accession>A0A553NB77</accession>
<evidence type="ECO:0000256" key="1">
    <source>
        <dbReference type="ARBA" id="ARBA00008408"/>
    </source>
</evidence>
<reference evidence="10 11" key="1">
    <citation type="journal article" date="2018" name="Nat. Ecol. Evol.">
        <title>Genomic signatures of mitonuclear coevolution across populations of Tigriopus californicus.</title>
        <authorList>
            <person name="Barreto F.S."/>
            <person name="Watson E.T."/>
            <person name="Lima T.G."/>
            <person name="Willett C.S."/>
            <person name="Edmands S."/>
            <person name="Li W."/>
            <person name="Burton R.S."/>
        </authorList>
    </citation>
    <scope>NUCLEOTIDE SEQUENCE [LARGE SCALE GENOMIC DNA]</scope>
    <source>
        <strain evidence="10 11">San Diego</strain>
    </source>
</reference>
<comment type="caution">
    <text evidence="10">The sequence shown here is derived from an EMBL/GenBank/DDBJ whole genome shotgun (WGS) entry which is preliminary data.</text>
</comment>
<keyword evidence="11" id="KW-1185">Reference proteome</keyword>
<feature type="binding site" evidence="6">
    <location>
        <position position="808"/>
    </location>
    <ligand>
        <name>substrate</name>
    </ligand>
</feature>
<dbReference type="GO" id="GO:0005524">
    <property type="term" value="F:ATP binding"/>
    <property type="evidence" value="ECO:0007669"/>
    <property type="project" value="UniProtKB-KW"/>
</dbReference>
<dbReference type="Gene3D" id="3.40.50.1240">
    <property type="entry name" value="Phosphoglycerate mutase-like"/>
    <property type="match status" value="1"/>
</dbReference>
<organism evidence="10 11">
    <name type="scientific">Tigriopus californicus</name>
    <name type="common">Marine copepod</name>
    <dbReference type="NCBI Taxonomy" id="6832"/>
    <lineage>
        <taxon>Eukaryota</taxon>
        <taxon>Metazoa</taxon>
        <taxon>Ecdysozoa</taxon>
        <taxon>Arthropoda</taxon>
        <taxon>Crustacea</taxon>
        <taxon>Multicrustacea</taxon>
        <taxon>Hexanauplia</taxon>
        <taxon>Copepoda</taxon>
        <taxon>Harpacticoida</taxon>
        <taxon>Harpacticidae</taxon>
        <taxon>Tigriopus</taxon>
    </lineage>
</organism>
<dbReference type="InterPro" id="IPR013078">
    <property type="entry name" value="His_Pase_superF_clade-1"/>
</dbReference>
<evidence type="ECO:0000256" key="5">
    <source>
        <dbReference type="PIRSR" id="PIRSR613078-1"/>
    </source>
</evidence>
<evidence type="ECO:0000256" key="6">
    <source>
        <dbReference type="PIRSR" id="PIRSR613078-2"/>
    </source>
</evidence>
<dbReference type="GO" id="GO:0003873">
    <property type="term" value="F:6-phosphofructo-2-kinase activity"/>
    <property type="evidence" value="ECO:0007669"/>
    <property type="project" value="InterPro"/>
</dbReference>
<keyword evidence="3" id="KW-0378">Hydrolase</keyword>
<dbReference type="InterPro" id="IPR027417">
    <property type="entry name" value="P-loop_NTPase"/>
</dbReference>
<feature type="domain" description="BTB" evidence="9">
    <location>
        <begin position="36"/>
        <end position="115"/>
    </location>
</feature>
<gene>
    <name evidence="10" type="ORF">TCAL_12965</name>
</gene>
<dbReference type="Gene3D" id="3.30.710.10">
    <property type="entry name" value="Potassium Channel Kv1.1, Chain A"/>
    <property type="match status" value="1"/>
</dbReference>
<dbReference type="SMART" id="SM00355">
    <property type="entry name" value="ZnF_C2H2"/>
    <property type="match status" value="5"/>
</dbReference>
<feature type="compositionally biased region" description="Basic and acidic residues" evidence="8">
    <location>
        <begin position="255"/>
        <end position="269"/>
    </location>
</feature>
<keyword evidence="4" id="KW-0067">ATP-binding</keyword>
<dbReference type="Pfam" id="PF00651">
    <property type="entry name" value="BTB"/>
    <property type="match status" value="1"/>
</dbReference>